<proteinExistence type="predicted"/>
<feature type="compositionally biased region" description="Gly residues" evidence="1">
    <location>
        <begin position="379"/>
        <end position="393"/>
    </location>
</feature>
<feature type="compositionally biased region" description="Basic and acidic residues" evidence="1">
    <location>
        <begin position="346"/>
        <end position="356"/>
    </location>
</feature>
<gene>
    <name evidence="2" type="ORF">D9615_007139</name>
</gene>
<feature type="compositionally biased region" description="Polar residues" evidence="1">
    <location>
        <begin position="46"/>
        <end position="57"/>
    </location>
</feature>
<feature type="region of interest" description="Disordered" evidence="1">
    <location>
        <begin position="1"/>
        <end position="202"/>
    </location>
</feature>
<feature type="compositionally biased region" description="Polar residues" evidence="1">
    <location>
        <begin position="8"/>
        <end position="35"/>
    </location>
</feature>
<accession>A0A8H5H856</accession>
<evidence type="ECO:0000256" key="1">
    <source>
        <dbReference type="SAM" id="MobiDB-lite"/>
    </source>
</evidence>
<organism evidence="2 3">
    <name type="scientific">Tricholomella constricta</name>
    <dbReference type="NCBI Taxonomy" id="117010"/>
    <lineage>
        <taxon>Eukaryota</taxon>
        <taxon>Fungi</taxon>
        <taxon>Dikarya</taxon>
        <taxon>Basidiomycota</taxon>
        <taxon>Agaricomycotina</taxon>
        <taxon>Agaricomycetes</taxon>
        <taxon>Agaricomycetidae</taxon>
        <taxon>Agaricales</taxon>
        <taxon>Tricholomatineae</taxon>
        <taxon>Lyophyllaceae</taxon>
        <taxon>Tricholomella</taxon>
    </lineage>
</organism>
<evidence type="ECO:0000313" key="2">
    <source>
        <dbReference type="EMBL" id="KAF5378482.1"/>
    </source>
</evidence>
<reference evidence="2 3" key="1">
    <citation type="journal article" date="2020" name="ISME J.">
        <title>Uncovering the hidden diversity of litter-decomposition mechanisms in mushroom-forming fungi.</title>
        <authorList>
            <person name="Floudas D."/>
            <person name="Bentzer J."/>
            <person name="Ahren D."/>
            <person name="Johansson T."/>
            <person name="Persson P."/>
            <person name="Tunlid A."/>
        </authorList>
    </citation>
    <scope>NUCLEOTIDE SEQUENCE [LARGE SCALE GENOMIC DNA]</scope>
    <source>
        <strain evidence="2 3">CBS 661.87</strain>
    </source>
</reference>
<sequence length="410" mass="42740">MDTPATEPASQAGSQSTSHTGAVTSIGKNDNTISAFGSKADETTKKNATGSTGQSAQGIGPTSGAGVEGEREHRITDGVPLHTDAVTSIGKNDNTTSAFGTKADRDVENGTTSTGKYATGPPTNRGGDGGPPSQIERPETGTPGQTPMERSPSGPAGATSRDDNYERGYTNYGPFKTGNARDHTTVPGTAETAENATSDDHVAQRVDGNEHVGHRETEGVEQEHQRQNQNQSNSIEPEPASAGATEHSTVADQGATPIEHHHVHHVVQPVTEKQTTVPHRIHTTIPIQHTTHSPPVLHAPLTHAPVSLSEYERRGGKLHGGQRKAEDAVRVLQDWGESVCVGGERAEEKARRDGRSKGATGDGFGHGEGIFADLSHVGRGSGTGSGTGSGSGGQPRDFVARGRETIFANV</sequence>
<keyword evidence="3" id="KW-1185">Reference proteome</keyword>
<dbReference type="EMBL" id="JAACJP010000019">
    <property type="protein sequence ID" value="KAF5378482.1"/>
    <property type="molecule type" value="Genomic_DNA"/>
</dbReference>
<evidence type="ECO:0000313" key="3">
    <source>
        <dbReference type="Proteomes" id="UP000565441"/>
    </source>
</evidence>
<dbReference type="AlphaFoldDB" id="A0A8H5H856"/>
<feature type="compositionally biased region" description="Basic and acidic residues" evidence="1">
    <location>
        <begin position="214"/>
        <end position="226"/>
    </location>
</feature>
<dbReference type="Proteomes" id="UP000565441">
    <property type="component" value="Unassembled WGS sequence"/>
</dbReference>
<feature type="compositionally biased region" description="Polar residues" evidence="1">
    <location>
        <begin position="85"/>
        <end position="99"/>
    </location>
</feature>
<name>A0A8H5H856_9AGAR</name>
<feature type="region of interest" description="Disordered" evidence="1">
    <location>
        <begin position="346"/>
        <end position="410"/>
    </location>
</feature>
<feature type="region of interest" description="Disordered" evidence="1">
    <location>
        <begin position="214"/>
        <end position="250"/>
    </location>
</feature>
<comment type="caution">
    <text evidence="2">The sequence shown here is derived from an EMBL/GenBank/DDBJ whole genome shotgun (WGS) entry which is preliminary data.</text>
</comment>
<protein>
    <submittedName>
        <fullName evidence="2">Uncharacterized protein</fullName>
    </submittedName>
</protein>